<dbReference type="EMBL" id="KN881798">
    <property type="protein sequence ID" value="KIY48910.1"/>
    <property type="molecule type" value="Genomic_DNA"/>
</dbReference>
<gene>
    <name evidence="2" type="ORF">FISHEDRAFT_58619</name>
</gene>
<feature type="region of interest" description="Disordered" evidence="1">
    <location>
        <begin position="83"/>
        <end position="103"/>
    </location>
</feature>
<accession>A0A0D7ADY7</accession>
<evidence type="ECO:0000313" key="3">
    <source>
        <dbReference type="Proteomes" id="UP000054144"/>
    </source>
</evidence>
<dbReference type="AlphaFoldDB" id="A0A0D7ADY7"/>
<keyword evidence="3" id="KW-1185">Reference proteome</keyword>
<reference evidence="2 3" key="1">
    <citation type="journal article" date="2015" name="Fungal Genet. Biol.">
        <title>Evolution of novel wood decay mechanisms in Agaricales revealed by the genome sequences of Fistulina hepatica and Cylindrobasidium torrendii.</title>
        <authorList>
            <person name="Floudas D."/>
            <person name="Held B.W."/>
            <person name="Riley R."/>
            <person name="Nagy L.G."/>
            <person name="Koehler G."/>
            <person name="Ransdell A.S."/>
            <person name="Younus H."/>
            <person name="Chow J."/>
            <person name="Chiniquy J."/>
            <person name="Lipzen A."/>
            <person name="Tritt A."/>
            <person name="Sun H."/>
            <person name="Haridas S."/>
            <person name="LaButti K."/>
            <person name="Ohm R.A."/>
            <person name="Kues U."/>
            <person name="Blanchette R.A."/>
            <person name="Grigoriev I.V."/>
            <person name="Minto R.E."/>
            <person name="Hibbett D.S."/>
        </authorList>
    </citation>
    <scope>NUCLEOTIDE SEQUENCE [LARGE SCALE GENOMIC DNA]</scope>
    <source>
        <strain evidence="2 3">ATCC 64428</strain>
    </source>
</reference>
<evidence type="ECO:0000256" key="1">
    <source>
        <dbReference type="SAM" id="MobiDB-lite"/>
    </source>
</evidence>
<dbReference type="Proteomes" id="UP000054144">
    <property type="component" value="Unassembled WGS sequence"/>
</dbReference>
<organism evidence="2 3">
    <name type="scientific">Fistulina hepatica ATCC 64428</name>
    <dbReference type="NCBI Taxonomy" id="1128425"/>
    <lineage>
        <taxon>Eukaryota</taxon>
        <taxon>Fungi</taxon>
        <taxon>Dikarya</taxon>
        <taxon>Basidiomycota</taxon>
        <taxon>Agaricomycotina</taxon>
        <taxon>Agaricomycetes</taxon>
        <taxon>Agaricomycetidae</taxon>
        <taxon>Agaricales</taxon>
        <taxon>Fistulinaceae</taxon>
        <taxon>Fistulina</taxon>
    </lineage>
</organism>
<proteinExistence type="predicted"/>
<protein>
    <submittedName>
        <fullName evidence="2">Uncharacterized protein</fullName>
    </submittedName>
</protein>
<name>A0A0D7ADY7_9AGAR</name>
<sequence>MAMRTRSAYAITPLYSLDAGRSQCSGHGSRPVFRKNVGLIKRDRMSNHLRNSTSMHVAIKWTIPVSRQITTIRQSKVPFQLREAGSGPTKSIPMASHGSTGTGSGCNNPNGFCRDIGHQRLPPDLVTYYYFAYTAIGVLDVRTDPLHIDVRQSIRGFSLPALKLLGGSVDQVVSVCPPVLPQSAECLPAGSEGQRQTAVHWPAGAFLLPVL</sequence>
<evidence type="ECO:0000313" key="2">
    <source>
        <dbReference type="EMBL" id="KIY48910.1"/>
    </source>
</evidence>